<comment type="caution">
    <text evidence="2">The sequence shown here is derived from an EMBL/GenBank/DDBJ whole genome shotgun (WGS) entry which is preliminary data.</text>
</comment>
<name>A0A161S2G0_9MICO</name>
<organism evidence="2 4">
    <name type="scientific">Brevibacterium casei</name>
    <dbReference type="NCBI Taxonomy" id="33889"/>
    <lineage>
        <taxon>Bacteria</taxon>
        <taxon>Bacillati</taxon>
        <taxon>Actinomycetota</taxon>
        <taxon>Actinomycetes</taxon>
        <taxon>Micrococcales</taxon>
        <taxon>Brevibacteriaceae</taxon>
        <taxon>Brevibacterium</taxon>
    </lineage>
</organism>
<evidence type="ECO:0000313" key="1">
    <source>
        <dbReference type="EMBL" id="KZE22849.1"/>
    </source>
</evidence>
<evidence type="ECO:0000313" key="3">
    <source>
        <dbReference type="Proteomes" id="UP000076612"/>
    </source>
</evidence>
<dbReference type="EMBL" id="LQQR01000006">
    <property type="protein sequence ID" value="KZE22849.1"/>
    <property type="molecule type" value="Genomic_DNA"/>
</dbReference>
<accession>A0A161S2G0</accession>
<gene>
    <name evidence="1" type="ORF">AVW13_05590</name>
    <name evidence="2" type="ORF">B8X04_07895</name>
</gene>
<dbReference type="Proteomes" id="UP000076612">
    <property type="component" value="Unassembled WGS sequence"/>
</dbReference>
<dbReference type="Proteomes" id="UP000216867">
    <property type="component" value="Unassembled WGS sequence"/>
</dbReference>
<reference evidence="2 4" key="3">
    <citation type="submission" date="2017-04" db="EMBL/GenBank/DDBJ databases">
        <title>Kefir bacterial isolates.</title>
        <authorList>
            <person name="Kim Y."/>
            <person name="Blasche S."/>
            <person name="Patil K.R."/>
        </authorList>
    </citation>
    <scope>NUCLEOTIDE SEQUENCE [LARGE SCALE GENOMIC DNA]</scope>
    <source>
        <strain evidence="2 4">OG2</strain>
    </source>
</reference>
<evidence type="ECO:0000313" key="2">
    <source>
        <dbReference type="EMBL" id="PAK95666.1"/>
    </source>
</evidence>
<proteinExistence type="predicted"/>
<reference evidence="3" key="1">
    <citation type="submission" date="2016-01" db="EMBL/GenBank/DDBJ databases">
        <title>Draft genome of Chromobacterium sp. F49.</title>
        <authorList>
            <person name="Hong K.W."/>
        </authorList>
    </citation>
    <scope>NUCLEOTIDE SEQUENCE [LARGE SCALE GENOMIC DNA]</scope>
    <source>
        <strain evidence="3">M40</strain>
    </source>
</reference>
<dbReference type="EMBL" id="NCWY01000006">
    <property type="protein sequence ID" value="PAK95666.1"/>
    <property type="molecule type" value="Genomic_DNA"/>
</dbReference>
<reference evidence="1" key="2">
    <citation type="submission" date="2016-01" db="EMBL/GenBank/DDBJ databases">
        <authorList>
            <person name="Hong K.W."/>
        </authorList>
    </citation>
    <scope>NUCLEOTIDE SEQUENCE</scope>
    <source>
        <strain evidence="1">M40</strain>
    </source>
</reference>
<sequence length="60" mass="6549">MDITSLLRRPSFDTSFSFAITFEQVVSEDPGDVLACSRVSRSAALPIFWTCTSCTTEPSA</sequence>
<dbReference type="AlphaFoldDB" id="A0A161S2G0"/>
<protein>
    <submittedName>
        <fullName evidence="2">Uncharacterized protein</fullName>
    </submittedName>
</protein>
<dbReference type="RefSeq" id="WP_009378296.1">
    <property type="nucleotide sequence ID" value="NZ_DAMDKQ010000016.1"/>
</dbReference>
<evidence type="ECO:0000313" key="4">
    <source>
        <dbReference type="Proteomes" id="UP000216867"/>
    </source>
</evidence>